<feature type="modified residue" description="4-aspartylphosphate" evidence="3">
    <location>
        <position position="60"/>
    </location>
</feature>
<dbReference type="InterPro" id="IPR001789">
    <property type="entry name" value="Sig_transdc_resp-reg_receiver"/>
</dbReference>
<dbReference type="AlphaFoldDB" id="A0A934TI72"/>
<organism evidence="5 6">
    <name type="scientific">Rhodobaculum claviforme</name>
    <dbReference type="NCBI Taxonomy" id="1549854"/>
    <lineage>
        <taxon>Bacteria</taxon>
        <taxon>Pseudomonadati</taxon>
        <taxon>Pseudomonadota</taxon>
        <taxon>Alphaproteobacteria</taxon>
        <taxon>Rhodobacterales</taxon>
        <taxon>Paracoccaceae</taxon>
        <taxon>Rhodobaculum</taxon>
    </lineage>
</organism>
<dbReference type="GO" id="GO:0000160">
    <property type="term" value="P:phosphorelay signal transduction system"/>
    <property type="evidence" value="ECO:0007669"/>
    <property type="project" value="UniProtKB-KW"/>
</dbReference>
<dbReference type="SUPFAM" id="SSF52172">
    <property type="entry name" value="CheY-like"/>
    <property type="match status" value="1"/>
</dbReference>
<evidence type="ECO:0000313" key="6">
    <source>
        <dbReference type="Proteomes" id="UP000706333"/>
    </source>
</evidence>
<dbReference type="SMART" id="SM00448">
    <property type="entry name" value="REC"/>
    <property type="match status" value="1"/>
</dbReference>
<dbReference type="Gene3D" id="3.40.50.2300">
    <property type="match status" value="1"/>
</dbReference>
<dbReference type="InterPro" id="IPR011006">
    <property type="entry name" value="CheY-like_superfamily"/>
</dbReference>
<evidence type="ECO:0000256" key="2">
    <source>
        <dbReference type="ARBA" id="ARBA00023012"/>
    </source>
</evidence>
<evidence type="ECO:0000256" key="1">
    <source>
        <dbReference type="ARBA" id="ARBA00022553"/>
    </source>
</evidence>
<gene>
    <name evidence="5" type="ORF">CCR87_04650</name>
</gene>
<name>A0A934TI72_9RHOB</name>
<dbReference type="PANTHER" id="PTHR45339:SF1">
    <property type="entry name" value="HYBRID SIGNAL TRANSDUCTION HISTIDINE KINASE J"/>
    <property type="match status" value="1"/>
</dbReference>
<proteinExistence type="predicted"/>
<reference evidence="5" key="2">
    <citation type="journal article" date="2020" name="Microorganisms">
        <title>Osmotic Adaptation and Compatible Solute Biosynthesis of Phototrophic Bacteria as Revealed from Genome Analyses.</title>
        <authorList>
            <person name="Imhoff J.F."/>
            <person name="Rahn T."/>
            <person name="Kunzel S."/>
            <person name="Keller A."/>
            <person name="Neulinger S.C."/>
        </authorList>
    </citation>
    <scope>NUCLEOTIDE SEQUENCE</scope>
    <source>
        <strain evidence="5">LMG 28126</strain>
    </source>
</reference>
<dbReference type="CDD" id="cd17546">
    <property type="entry name" value="REC_hyHK_CKI1_RcsC-like"/>
    <property type="match status" value="1"/>
</dbReference>
<reference evidence="5" key="1">
    <citation type="submission" date="2017-05" db="EMBL/GenBank/DDBJ databases">
        <authorList>
            <person name="Imhoff J.F."/>
            <person name="Rahn T."/>
            <person name="Kuenzel S."/>
            <person name="Neulinger S.C."/>
        </authorList>
    </citation>
    <scope>NUCLEOTIDE SEQUENCE</scope>
    <source>
        <strain evidence="5">LMG 28126</strain>
    </source>
</reference>
<keyword evidence="2" id="KW-0902">Two-component regulatory system</keyword>
<evidence type="ECO:0000259" key="4">
    <source>
        <dbReference type="PROSITE" id="PS50110"/>
    </source>
</evidence>
<dbReference type="PANTHER" id="PTHR45339">
    <property type="entry name" value="HYBRID SIGNAL TRANSDUCTION HISTIDINE KINASE J"/>
    <property type="match status" value="1"/>
</dbReference>
<comment type="caution">
    <text evidence="5">The sequence shown here is derived from an EMBL/GenBank/DDBJ whole genome shotgun (WGS) entry which is preliminary data.</text>
</comment>
<protein>
    <recommendedName>
        <fullName evidence="4">Response regulatory domain-containing protein</fullName>
    </recommendedName>
</protein>
<evidence type="ECO:0000313" key="5">
    <source>
        <dbReference type="EMBL" id="MBK5926644.1"/>
    </source>
</evidence>
<accession>A0A934TI72</accession>
<dbReference type="EMBL" id="NHSD01000147">
    <property type="protein sequence ID" value="MBK5926644.1"/>
    <property type="molecule type" value="Genomic_DNA"/>
</dbReference>
<dbReference type="Proteomes" id="UP000706333">
    <property type="component" value="Unassembled WGS sequence"/>
</dbReference>
<dbReference type="Pfam" id="PF00072">
    <property type="entry name" value="Response_reg"/>
    <property type="match status" value="1"/>
</dbReference>
<keyword evidence="6" id="KW-1185">Reference proteome</keyword>
<feature type="domain" description="Response regulatory" evidence="4">
    <location>
        <begin position="11"/>
        <end position="130"/>
    </location>
</feature>
<sequence length="141" mass="14829">MADARPLQGLRVLVAEDTGTNRKIIEILLRKLGASATFAVDGQQACDVWRPGAFDALLLDISMPVKDGLEALADIDARARGLGVARPPAFAATANLMPDQIDEYLARGFAGVLGKPFQQADLVALLAGLARPEVPVPLAVS</sequence>
<dbReference type="PROSITE" id="PS50110">
    <property type="entry name" value="RESPONSE_REGULATORY"/>
    <property type="match status" value="1"/>
</dbReference>
<evidence type="ECO:0000256" key="3">
    <source>
        <dbReference type="PROSITE-ProRule" id="PRU00169"/>
    </source>
</evidence>
<keyword evidence="1 3" id="KW-0597">Phosphoprotein</keyword>